<sequence>MAGGIFADQIFWPYFINRPLFEKYNLEQPPVYVTERKEVVIQENTALQDAVEKVAKTVVGVRTKLVSGGVIEGSGLVATNDGLMVTLSSLAPPGENTGFFIEEEPQTFQILRRDSKTDLALVKLEANNLVTTGFADFTRLKLGQRVFLISYRLRSGRWQKGVNEGVIKTFNEDKIETSLVEKSGFLGSPLFDIEGNLVGLVAAGPDGQVEAVPVSKIKALLGF</sequence>
<organism evidence="1 2">
    <name type="scientific">Candidatus Kaiserbacteria bacterium GW2011_GWA2_49_19</name>
    <dbReference type="NCBI Taxonomy" id="1618669"/>
    <lineage>
        <taxon>Bacteria</taxon>
        <taxon>Candidatus Kaiseribacteriota</taxon>
    </lineage>
</organism>
<protein>
    <submittedName>
        <fullName evidence="1">Serine protease</fullName>
    </submittedName>
</protein>
<dbReference type="GO" id="GO:0008233">
    <property type="term" value="F:peptidase activity"/>
    <property type="evidence" value="ECO:0007669"/>
    <property type="project" value="UniProtKB-KW"/>
</dbReference>
<dbReference type="AlphaFoldDB" id="A0A0G1YPE6"/>
<dbReference type="SUPFAM" id="SSF50494">
    <property type="entry name" value="Trypsin-like serine proteases"/>
    <property type="match status" value="1"/>
</dbReference>
<dbReference type="Gene3D" id="2.40.10.120">
    <property type="match status" value="1"/>
</dbReference>
<dbReference type="PANTHER" id="PTHR43019">
    <property type="entry name" value="SERINE ENDOPROTEASE DEGS"/>
    <property type="match status" value="1"/>
</dbReference>
<evidence type="ECO:0000313" key="1">
    <source>
        <dbReference type="EMBL" id="KKW08234.1"/>
    </source>
</evidence>
<keyword evidence="1" id="KW-0378">Hydrolase</keyword>
<dbReference type="InterPro" id="IPR009003">
    <property type="entry name" value="Peptidase_S1_PA"/>
</dbReference>
<dbReference type="EMBL" id="LCPZ01000014">
    <property type="protein sequence ID" value="KKW08234.1"/>
    <property type="molecule type" value="Genomic_DNA"/>
</dbReference>
<name>A0A0G1YPE6_9BACT</name>
<dbReference type="GO" id="GO:0006508">
    <property type="term" value="P:proteolysis"/>
    <property type="evidence" value="ECO:0007669"/>
    <property type="project" value="UniProtKB-KW"/>
</dbReference>
<dbReference type="PANTHER" id="PTHR43019:SF23">
    <property type="entry name" value="PROTEASE DO-LIKE 5, CHLOROPLASTIC"/>
    <property type="match status" value="1"/>
</dbReference>
<evidence type="ECO:0000313" key="2">
    <source>
        <dbReference type="Proteomes" id="UP000033965"/>
    </source>
</evidence>
<reference evidence="1 2" key="1">
    <citation type="journal article" date="2015" name="Nature">
        <title>rRNA introns, odd ribosomes, and small enigmatic genomes across a large radiation of phyla.</title>
        <authorList>
            <person name="Brown C.T."/>
            <person name="Hug L.A."/>
            <person name="Thomas B.C."/>
            <person name="Sharon I."/>
            <person name="Castelle C.J."/>
            <person name="Singh A."/>
            <person name="Wilkins M.J."/>
            <person name="Williams K.H."/>
            <person name="Banfield J.F."/>
        </authorList>
    </citation>
    <scope>NUCLEOTIDE SEQUENCE [LARGE SCALE GENOMIC DNA]</scope>
</reference>
<dbReference type="Pfam" id="PF13365">
    <property type="entry name" value="Trypsin_2"/>
    <property type="match status" value="1"/>
</dbReference>
<keyword evidence="1" id="KW-0645">Protease</keyword>
<dbReference type="Proteomes" id="UP000033965">
    <property type="component" value="Unassembled WGS sequence"/>
</dbReference>
<comment type="caution">
    <text evidence="1">The sequence shown here is derived from an EMBL/GenBank/DDBJ whole genome shotgun (WGS) entry which is preliminary data.</text>
</comment>
<gene>
    <name evidence="1" type="ORF">UY44_C0014G0021</name>
</gene>
<accession>A0A0G1YPE6</accession>
<proteinExistence type="predicted"/>